<protein>
    <recommendedName>
        <fullName evidence="9">Small ribosomal subunit protein mS40</fullName>
    </recommendedName>
    <alternativeName>
        <fullName evidence="8">28S ribosomal protein S18-2, mitochondrial</fullName>
    </alternativeName>
    <alternativeName>
        <fullName evidence="10">28S ribosomal protein S18b, mitochondrial</fullName>
    </alternativeName>
</protein>
<keyword evidence="4" id="KW-0809">Transit peptide</keyword>
<evidence type="ECO:0000256" key="7">
    <source>
        <dbReference type="ARBA" id="ARBA00023274"/>
    </source>
</evidence>
<keyword evidence="5 12" id="KW-0689">Ribosomal protein</keyword>
<evidence type="ECO:0000256" key="2">
    <source>
        <dbReference type="ARBA" id="ARBA00006136"/>
    </source>
</evidence>
<dbReference type="FunFam" id="4.10.640.10:FF:000008">
    <property type="entry name" value="28S ribosomal protein S18b, mitochondrial"/>
    <property type="match status" value="1"/>
</dbReference>
<dbReference type="PANTHER" id="PTHR13329:SF2">
    <property type="entry name" value="SMALL RIBOSOMAL SUBUNIT PROTEIN MS40"/>
    <property type="match status" value="1"/>
</dbReference>
<evidence type="ECO:0000256" key="9">
    <source>
        <dbReference type="ARBA" id="ARBA00035130"/>
    </source>
</evidence>
<evidence type="ECO:0000256" key="4">
    <source>
        <dbReference type="ARBA" id="ARBA00022946"/>
    </source>
</evidence>
<dbReference type="Gene3D" id="4.10.640.10">
    <property type="entry name" value="Ribosomal protein S18"/>
    <property type="match status" value="1"/>
</dbReference>
<dbReference type="GO" id="GO:0032543">
    <property type="term" value="P:mitochondrial translation"/>
    <property type="evidence" value="ECO:0007669"/>
    <property type="project" value="InterPro"/>
</dbReference>
<keyword evidence="7" id="KW-0687">Ribonucleoprotein</keyword>
<proteinExistence type="evidence at transcript level"/>
<evidence type="ECO:0000256" key="3">
    <source>
        <dbReference type="ARBA" id="ARBA00022553"/>
    </source>
</evidence>
<comment type="subcellular location">
    <subcellularLocation>
        <location evidence="1">Mitochondrion</location>
    </subcellularLocation>
</comment>
<dbReference type="EMBL" id="GADI01003910">
    <property type="protein sequence ID" value="JAA69898.1"/>
    <property type="molecule type" value="mRNA"/>
</dbReference>
<dbReference type="InterPro" id="IPR036870">
    <property type="entry name" value="Ribosomal_bS18_sf"/>
</dbReference>
<dbReference type="PANTHER" id="PTHR13329">
    <property type="entry name" value="MITOCHONDRIAL RIBOSOMAL PROTEIN S18B"/>
    <property type="match status" value="1"/>
</dbReference>
<keyword evidence="6" id="KW-0496">Mitochondrion</keyword>
<evidence type="ECO:0000256" key="5">
    <source>
        <dbReference type="ARBA" id="ARBA00022980"/>
    </source>
</evidence>
<evidence type="ECO:0000313" key="12">
    <source>
        <dbReference type="EMBL" id="JAA69898.1"/>
    </source>
</evidence>
<dbReference type="AlphaFoldDB" id="A0A0K8RGA1"/>
<dbReference type="Pfam" id="PF01084">
    <property type="entry name" value="Ribosomal_S18"/>
    <property type="match status" value="1"/>
</dbReference>
<evidence type="ECO:0000256" key="8">
    <source>
        <dbReference type="ARBA" id="ARBA00032055"/>
    </source>
</evidence>
<evidence type="ECO:0000256" key="10">
    <source>
        <dbReference type="ARBA" id="ARBA00035515"/>
    </source>
</evidence>
<sequence>MAALMWFTRFSRRIGPFCSIFRNVPENAQNTCKSDERTFSAYSYRFPAQPNVIPANRYVSTSTANCCKVEPEATADSEAANGDAEVEETSEPLKRKKVTLHPPETSILYLESKAYKDTYGNDPVWTNYRRNFKGQFPPPKTRATCIRAGQIFTGNPCPICRDEYLVVHHTNVKLLQQFISPYTGEIMKPIKTGVCRKKQYELDLEILKAKDLGLLKYQVPFRHYNYGDYYPQLRRVKKGAEPESQEVVL</sequence>
<reference evidence="12" key="1">
    <citation type="submission" date="2012-12" db="EMBL/GenBank/DDBJ databases">
        <title>Identification and characterization of a phenylalanine ammonia-lyase gene family in Isatis indigotica Fort.</title>
        <authorList>
            <person name="Liu Q."/>
            <person name="Chen J."/>
            <person name="Zhou X."/>
            <person name="Di P."/>
            <person name="Xiao Y."/>
            <person name="Xuan H."/>
            <person name="Zhang L."/>
            <person name="Chen W."/>
        </authorList>
    </citation>
    <scope>NUCLEOTIDE SEQUENCE</scope>
    <source>
        <tissue evidence="12">Salivary gland</tissue>
    </source>
</reference>
<evidence type="ECO:0000256" key="1">
    <source>
        <dbReference type="ARBA" id="ARBA00004173"/>
    </source>
</evidence>
<evidence type="ECO:0000256" key="6">
    <source>
        <dbReference type="ARBA" id="ARBA00023128"/>
    </source>
</evidence>
<name>A0A0K8RGA1_IXORI</name>
<keyword evidence="3" id="KW-0597">Phosphoprotein</keyword>
<feature type="region of interest" description="Disordered" evidence="11">
    <location>
        <begin position="74"/>
        <end position="93"/>
    </location>
</feature>
<evidence type="ECO:0000256" key="11">
    <source>
        <dbReference type="SAM" id="MobiDB-lite"/>
    </source>
</evidence>
<accession>A0A0K8RGA1</accession>
<dbReference type="GO" id="GO:0003735">
    <property type="term" value="F:structural constituent of ribosome"/>
    <property type="evidence" value="ECO:0007669"/>
    <property type="project" value="InterPro"/>
</dbReference>
<dbReference type="GO" id="GO:0005763">
    <property type="term" value="C:mitochondrial small ribosomal subunit"/>
    <property type="evidence" value="ECO:0007669"/>
    <property type="project" value="UniProtKB-ARBA"/>
</dbReference>
<dbReference type="InterPro" id="IPR040054">
    <property type="entry name" value="MRPS18B"/>
</dbReference>
<dbReference type="InterPro" id="IPR001648">
    <property type="entry name" value="Ribosomal_bS18"/>
</dbReference>
<comment type="similarity">
    <text evidence="2">Belongs to the bacterial ribosomal protein bS18 family. Mitochondrion-specific ribosomal protein mS40 subfamily.</text>
</comment>
<organism evidence="12">
    <name type="scientific">Ixodes ricinus</name>
    <name type="common">Common tick</name>
    <name type="synonym">Acarus ricinus</name>
    <dbReference type="NCBI Taxonomy" id="34613"/>
    <lineage>
        <taxon>Eukaryota</taxon>
        <taxon>Metazoa</taxon>
        <taxon>Ecdysozoa</taxon>
        <taxon>Arthropoda</taxon>
        <taxon>Chelicerata</taxon>
        <taxon>Arachnida</taxon>
        <taxon>Acari</taxon>
        <taxon>Parasitiformes</taxon>
        <taxon>Ixodida</taxon>
        <taxon>Ixodoidea</taxon>
        <taxon>Ixodidae</taxon>
        <taxon>Ixodinae</taxon>
        <taxon>Ixodes</taxon>
    </lineage>
</organism>
<dbReference type="SUPFAM" id="SSF46911">
    <property type="entry name" value="Ribosomal protein S18"/>
    <property type="match status" value="1"/>
</dbReference>